<evidence type="ECO:0000256" key="1">
    <source>
        <dbReference type="SAM" id="MobiDB-lite"/>
    </source>
</evidence>
<proteinExistence type="predicted"/>
<dbReference type="Proteomes" id="UP000050795">
    <property type="component" value="Unassembled WGS sequence"/>
</dbReference>
<dbReference type="WBParaSite" id="TREG1_84490.1">
    <property type="protein sequence ID" value="TREG1_84490.1"/>
    <property type="gene ID" value="TREG1_84490"/>
</dbReference>
<organism evidence="2 3">
    <name type="scientific">Trichobilharzia regenti</name>
    <name type="common">Nasal bird schistosome</name>
    <dbReference type="NCBI Taxonomy" id="157069"/>
    <lineage>
        <taxon>Eukaryota</taxon>
        <taxon>Metazoa</taxon>
        <taxon>Spiralia</taxon>
        <taxon>Lophotrochozoa</taxon>
        <taxon>Platyhelminthes</taxon>
        <taxon>Trematoda</taxon>
        <taxon>Digenea</taxon>
        <taxon>Strigeidida</taxon>
        <taxon>Schistosomatoidea</taxon>
        <taxon>Schistosomatidae</taxon>
        <taxon>Trichobilharzia</taxon>
    </lineage>
</organism>
<reference evidence="3" key="2">
    <citation type="submission" date="2023-11" db="UniProtKB">
        <authorList>
            <consortium name="WormBaseParasite"/>
        </authorList>
    </citation>
    <scope>IDENTIFICATION</scope>
</reference>
<accession>A0AA85KKI9</accession>
<keyword evidence="2" id="KW-1185">Reference proteome</keyword>
<name>A0AA85KKI9_TRIRE</name>
<protein>
    <submittedName>
        <fullName evidence="3">Uncharacterized protein</fullName>
    </submittedName>
</protein>
<reference evidence="2" key="1">
    <citation type="submission" date="2022-06" db="EMBL/GenBank/DDBJ databases">
        <authorList>
            <person name="Berger JAMES D."/>
            <person name="Berger JAMES D."/>
        </authorList>
    </citation>
    <scope>NUCLEOTIDE SEQUENCE [LARGE SCALE GENOMIC DNA]</scope>
</reference>
<feature type="compositionally biased region" description="Basic residues" evidence="1">
    <location>
        <begin position="168"/>
        <end position="188"/>
    </location>
</feature>
<sequence length="236" mass="27232">MAYVIQLSYLVICFKINVKHTSCSLINISPLDNSDNAESVTKCLVKSLGRRKYLDLLFGDSCIYFQPHFMKETCLSDITSSIKRFTEELPATFGGYQNKWRHLDGKVIERLDYLSDLFDTPSLSCKPNMKRLVNLLITAIQPDILGPVSRSKLIQLKRKSLQHEQPCYKHRQQHRQKGSISKQTKRLTYHSGKLNDSSNPHGRQISLAGNQYLDENSDKYEEAEELYKWSQCLPQL</sequence>
<evidence type="ECO:0000313" key="3">
    <source>
        <dbReference type="WBParaSite" id="TREG1_84490.1"/>
    </source>
</evidence>
<evidence type="ECO:0000313" key="2">
    <source>
        <dbReference type="Proteomes" id="UP000050795"/>
    </source>
</evidence>
<feature type="region of interest" description="Disordered" evidence="1">
    <location>
        <begin position="165"/>
        <end position="204"/>
    </location>
</feature>
<dbReference type="AlphaFoldDB" id="A0AA85KKI9"/>